<comment type="subcellular location">
    <subcellularLocation>
        <location evidence="1">Cell membrane</location>
        <topology evidence="1">Single-pass membrane protein</topology>
    </subcellularLocation>
</comment>
<feature type="compositionally biased region" description="Basic and acidic residues" evidence="6">
    <location>
        <begin position="144"/>
        <end position="168"/>
    </location>
</feature>
<dbReference type="InterPro" id="IPR008978">
    <property type="entry name" value="HSP20-like_chaperone"/>
</dbReference>
<comment type="similarity">
    <text evidence="4 5">Belongs to the small heat shock protein (HSP20) family.</text>
</comment>
<dbReference type="GeneID" id="105042424"/>
<dbReference type="OrthoDB" id="1431247at2759"/>
<dbReference type="KEGG" id="egu:105042424"/>
<gene>
    <name evidence="10" type="primary">LOC105042424</name>
</gene>
<protein>
    <submittedName>
        <fullName evidence="10">Inactive protein RESTRICTED TEV MOVEMENT 2-like</fullName>
    </submittedName>
</protein>
<keyword evidence="7" id="KW-1133">Transmembrane helix</keyword>
<dbReference type="AlphaFoldDB" id="A0A6I9QZZ5"/>
<keyword evidence="9" id="KW-1185">Reference proteome</keyword>
<organism evidence="9 10">
    <name type="scientific">Elaeis guineensis var. tenera</name>
    <name type="common">Oil palm</name>
    <dbReference type="NCBI Taxonomy" id="51953"/>
    <lineage>
        <taxon>Eukaryota</taxon>
        <taxon>Viridiplantae</taxon>
        <taxon>Streptophyta</taxon>
        <taxon>Embryophyta</taxon>
        <taxon>Tracheophyta</taxon>
        <taxon>Spermatophyta</taxon>
        <taxon>Magnoliopsida</taxon>
        <taxon>Liliopsida</taxon>
        <taxon>Arecaceae</taxon>
        <taxon>Arecoideae</taxon>
        <taxon>Cocoseae</taxon>
        <taxon>Elaeidinae</taxon>
        <taxon>Elaeis</taxon>
    </lineage>
</organism>
<dbReference type="RefSeq" id="XP_010917927.1">
    <property type="nucleotide sequence ID" value="XM_010919625.3"/>
</dbReference>
<keyword evidence="7" id="KW-0472">Membrane</keyword>
<feature type="transmembrane region" description="Helical" evidence="7">
    <location>
        <begin position="188"/>
        <end position="208"/>
    </location>
</feature>
<dbReference type="PROSITE" id="PS01031">
    <property type="entry name" value="SHSP"/>
    <property type="match status" value="1"/>
</dbReference>
<dbReference type="GO" id="GO:0005886">
    <property type="term" value="C:plasma membrane"/>
    <property type="evidence" value="ECO:0007669"/>
    <property type="project" value="UniProtKB-SubCell"/>
</dbReference>
<evidence type="ECO:0000259" key="8">
    <source>
        <dbReference type="PROSITE" id="PS01031"/>
    </source>
</evidence>
<evidence type="ECO:0000256" key="3">
    <source>
        <dbReference type="ARBA" id="ARBA00022821"/>
    </source>
</evidence>
<proteinExistence type="inferred from homology"/>
<reference evidence="10" key="1">
    <citation type="submission" date="2025-08" db="UniProtKB">
        <authorList>
            <consortium name="RefSeq"/>
        </authorList>
    </citation>
    <scope>IDENTIFICATION</scope>
</reference>
<dbReference type="GO" id="GO:0006952">
    <property type="term" value="P:defense response"/>
    <property type="evidence" value="ECO:0007669"/>
    <property type="project" value="UniProtKB-KW"/>
</dbReference>
<dbReference type="CDD" id="cd06464">
    <property type="entry name" value="ACD_sHsps-like"/>
    <property type="match status" value="1"/>
</dbReference>
<dbReference type="Pfam" id="PF00011">
    <property type="entry name" value="HSP20"/>
    <property type="match status" value="1"/>
</dbReference>
<name>A0A6I9QZZ5_ELAGV</name>
<evidence type="ECO:0000256" key="5">
    <source>
        <dbReference type="RuleBase" id="RU003616"/>
    </source>
</evidence>
<evidence type="ECO:0000313" key="9">
    <source>
        <dbReference type="Proteomes" id="UP000504607"/>
    </source>
</evidence>
<evidence type="ECO:0000313" key="10">
    <source>
        <dbReference type="RefSeq" id="XP_010917927.1"/>
    </source>
</evidence>
<dbReference type="PANTHER" id="PTHR43670">
    <property type="entry name" value="HEAT SHOCK PROTEIN 26"/>
    <property type="match status" value="1"/>
</dbReference>
<keyword evidence="2" id="KW-1003">Cell membrane</keyword>
<evidence type="ECO:0000256" key="1">
    <source>
        <dbReference type="ARBA" id="ARBA00004162"/>
    </source>
</evidence>
<keyword evidence="7" id="KW-0812">Transmembrane</keyword>
<evidence type="ECO:0000256" key="4">
    <source>
        <dbReference type="PROSITE-ProRule" id="PRU00285"/>
    </source>
</evidence>
<accession>A0A6I9QZZ5</accession>
<dbReference type="Proteomes" id="UP000504607">
    <property type="component" value="Chromosome 3"/>
</dbReference>
<dbReference type="InParanoid" id="A0A6I9QZZ5"/>
<evidence type="ECO:0000256" key="6">
    <source>
        <dbReference type="SAM" id="MobiDB-lite"/>
    </source>
</evidence>
<keyword evidence="3" id="KW-0611">Plant defense</keyword>
<dbReference type="Gene3D" id="2.60.40.790">
    <property type="match status" value="1"/>
</dbReference>
<dbReference type="SUPFAM" id="SSF49764">
    <property type="entry name" value="HSP20-like chaperones"/>
    <property type="match status" value="1"/>
</dbReference>
<feature type="domain" description="SHSP" evidence="8">
    <location>
        <begin position="10"/>
        <end position="113"/>
    </location>
</feature>
<feature type="region of interest" description="Disordered" evidence="6">
    <location>
        <begin position="115"/>
        <end position="168"/>
    </location>
</feature>
<dbReference type="PANTHER" id="PTHR43670:SF114">
    <property type="entry name" value="OS05G0592000 PROTEIN"/>
    <property type="match status" value="1"/>
</dbReference>
<dbReference type="InterPro" id="IPR002068">
    <property type="entry name" value="A-crystallin/Hsp20_dom"/>
</dbReference>
<evidence type="ECO:0000256" key="7">
    <source>
        <dbReference type="SAM" id="Phobius"/>
    </source>
</evidence>
<dbReference type="GO" id="GO:0034605">
    <property type="term" value="P:cellular response to heat"/>
    <property type="evidence" value="ECO:0007669"/>
    <property type="project" value="TreeGrafter"/>
</dbReference>
<sequence length="210" mass="23925">METKAAAGQMVYEDVVPSYKFVREEGIDTLVIELSEFKKEQIRVELDKFGKLSISGERPLAHNKRSRFRSAFEVPEDCNEIRAKFENGRLYVKVLPKFITETSMEAATTIKETRVKDQKPSIGKVDMNQKAISRPSVGPNGVPKKKEDEKRDAEKVGEKEKDQIEEKKDKKQLEVLESSLAFSEPMQIPVNLIVVVLVLLVIALYVTFKH</sequence>
<evidence type="ECO:0000256" key="2">
    <source>
        <dbReference type="ARBA" id="ARBA00022475"/>
    </source>
</evidence>